<evidence type="ECO:0000313" key="2">
    <source>
        <dbReference type="Proteomes" id="UP000295117"/>
    </source>
</evidence>
<protein>
    <recommendedName>
        <fullName evidence="3">Trypsin</fullName>
    </recommendedName>
</protein>
<evidence type="ECO:0008006" key="3">
    <source>
        <dbReference type="Google" id="ProtNLM"/>
    </source>
</evidence>
<sequence length="300" mass="30893" precursor="true">MAWYRFNLGKTIRCASAHVAASCKYRCMCKRRFALTAIAALAAVAMSACSTAGVAGEAVPATGSAITQKAAILVPAESRYVDVSGKVVVSRDSYGSQYGAQPYPGIAIGQHQSDGSTKDCTLGPAVTSSRGKGFITAGHCDQTPGGEVFVFADTNGAEPVSIGSITGAEDKPTPQGYSDSAVIWTGTVDPSATKIAGRWPVTGVMAASEVRRLPVGTPICIDGAWSGVVCGPLEAADDRYIRTPRLAQGGDSGAAVFVVDQKGEASLVGIHSGFENGQDEATFLEPALERLGVQALTTAR</sequence>
<name>A0A4V3HXM7_9MYCO</name>
<reference evidence="1 2" key="1">
    <citation type="journal article" date="2019" name="Sci. Rep.">
        <title>Extended insight into the Mycobacterium chelonae-abscessus complex through whole genome sequencing of Mycobacterium salmoniphilum outbreak and Mycobacterium salmoniphilum-like strains.</title>
        <authorList>
            <person name="Behra P.R.K."/>
            <person name="Das S."/>
            <person name="Pettersson B.M.F."/>
            <person name="Shirreff L."/>
            <person name="DuCote T."/>
            <person name="Jacobsson K.G."/>
            <person name="Ennis D.G."/>
            <person name="Kirsebom L.A."/>
        </authorList>
    </citation>
    <scope>NUCLEOTIDE SEQUENCE [LARGE SCALE GENOMIC DNA]</scope>
    <source>
        <strain evidence="1 2">DE 4585</strain>
    </source>
</reference>
<gene>
    <name evidence="1" type="ORF">DE4585_04760</name>
</gene>
<organism evidence="1 2">
    <name type="scientific">Mycobacteroides salmoniphilum</name>
    <dbReference type="NCBI Taxonomy" id="404941"/>
    <lineage>
        <taxon>Bacteria</taxon>
        <taxon>Bacillati</taxon>
        <taxon>Actinomycetota</taxon>
        <taxon>Actinomycetes</taxon>
        <taxon>Mycobacteriales</taxon>
        <taxon>Mycobacteriaceae</taxon>
        <taxon>Mycobacteroides</taxon>
    </lineage>
</organism>
<dbReference type="InterPro" id="IPR043504">
    <property type="entry name" value="Peptidase_S1_PA_chymotrypsin"/>
</dbReference>
<dbReference type="AlphaFoldDB" id="A0A4V3HXM7"/>
<proteinExistence type="predicted"/>
<dbReference type="EMBL" id="PECH01000010">
    <property type="protein sequence ID" value="TDZ77366.1"/>
    <property type="molecule type" value="Genomic_DNA"/>
</dbReference>
<dbReference type="InterPro" id="IPR009003">
    <property type="entry name" value="Peptidase_S1_PA"/>
</dbReference>
<dbReference type="Proteomes" id="UP000295117">
    <property type="component" value="Unassembled WGS sequence"/>
</dbReference>
<comment type="caution">
    <text evidence="1">The sequence shown here is derived from an EMBL/GenBank/DDBJ whole genome shotgun (WGS) entry which is preliminary data.</text>
</comment>
<dbReference type="SUPFAM" id="SSF50494">
    <property type="entry name" value="Trypsin-like serine proteases"/>
    <property type="match status" value="1"/>
</dbReference>
<dbReference type="Gene3D" id="2.40.10.10">
    <property type="entry name" value="Trypsin-like serine proteases"/>
    <property type="match status" value="2"/>
</dbReference>
<accession>A0A4V3HXM7</accession>
<evidence type="ECO:0000313" key="1">
    <source>
        <dbReference type="EMBL" id="TDZ77366.1"/>
    </source>
</evidence>